<evidence type="ECO:0000313" key="2">
    <source>
        <dbReference type="EMBL" id="MFH4977396.1"/>
    </source>
</evidence>
<keyword evidence="1" id="KW-0732">Signal</keyword>
<dbReference type="AlphaFoldDB" id="A0ABD6EJ19"/>
<name>A0ABD6EJ19_9BILA</name>
<gene>
    <name evidence="2" type="ORF">AB6A40_004105</name>
</gene>
<dbReference type="Proteomes" id="UP001608902">
    <property type="component" value="Unassembled WGS sequence"/>
</dbReference>
<protein>
    <submittedName>
        <fullName evidence="2">Uncharacterized protein</fullName>
    </submittedName>
</protein>
<sequence>MQSFQLKATCRLNILMIIVLRAGVVGEREGTPMGCGCFLMDKDRWTNLKSKINFHSMKPSN</sequence>
<dbReference type="EMBL" id="JBGFUD010002278">
    <property type="protein sequence ID" value="MFH4977396.1"/>
    <property type="molecule type" value="Genomic_DNA"/>
</dbReference>
<evidence type="ECO:0000256" key="1">
    <source>
        <dbReference type="SAM" id="SignalP"/>
    </source>
</evidence>
<feature type="signal peptide" evidence="1">
    <location>
        <begin position="1"/>
        <end position="26"/>
    </location>
</feature>
<evidence type="ECO:0000313" key="3">
    <source>
        <dbReference type="Proteomes" id="UP001608902"/>
    </source>
</evidence>
<reference evidence="2 3" key="1">
    <citation type="submission" date="2024-08" db="EMBL/GenBank/DDBJ databases">
        <title>Gnathostoma spinigerum genome.</title>
        <authorList>
            <person name="Gonzalez-Bertolin B."/>
            <person name="Monzon S."/>
            <person name="Zaballos A."/>
            <person name="Jimenez P."/>
            <person name="Dekumyoy P."/>
            <person name="Varona S."/>
            <person name="Cuesta I."/>
            <person name="Sumanam S."/>
            <person name="Adisakwattana P."/>
            <person name="Gasser R.B."/>
            <person name="Hernandez-Gonzalez A."/>
            <person name="Young N.D."/>
            <person name="Perteguer M.J."/>
        </authorList>
    </citation>
    <scope>NUCLEOTIDE SEQUENCE [LARGE SCALE GENOMIC DNA]</scope>
    <source>
        <strain evidence="2">AL3</strain>
        <tissue evidence="2">Liver</tissue>
    </source>
</reference>
<accession>A0ABD6EJ19</accession>
<organism evidence="2 3">
    <name type="scientific">Gnathostoma spinigerum</name>
    <dbReference type="NCBI Taxonomy" id="75299"/>
    <lineage>
        <taxon>Eukaryota</taxon>
        <taxon>Metazoa</taxon>
        <taxon>Ecdysozoa</taxon>
        <taxon>Nematoda</taxon>
        <taxon>Chromadorea</taxon>
        <taxon>Rhabditida</taxon>
        <taxon>Spirurina</taxon>
        <taxon>Gnathostomatomorpha</taxon>
        <taxon>Gnathostomatoidea</taxon>
        <taxon>Gnathostomatidae</taxon>
        <taxon>Gnathostoma</taxon>
    </lineage>
</organism>
<proteinExistence type="predicted"/>
<comment type="caution">
    <text evidence="2">The sequence shown here is derived from an EMBL/GenBank/DDBJ whole genome shotgun (WGS) entry which is preliminary data.</text>
</comment>
<feature type="chain" id="PRO_5044755572" evidence="1">
    <location>
        <begin position="27"/>
        <end position="61"/>
    </location>
</feature>
<keyword evidence="3" id="KW-1185">Reference proteome</keyword>